<organism evidence="1 2">
    <name type="scientific">Cirrhinus mrigala</name>
    <name type="common">Mrigala</name>
    <dbReference type="NCBI Taxonomy" id="683832"/>
    <lineage>
        <taxon>Eukaryota</taxon>
        <taxon>Metazoa</taxon>
        <taxon>Chordata</taxon>
        <taxon>Craniata</taxon>
        <taxon>Vertebrata</taxon>
        <taxon>Euteleostomi</taxon>
        <taxon>Actinopterygii</taxon>
        <taxon>Neopterygii</taxon>
        <taxon>Teleostei</taxon>
        <taxon>Ostariophysi</taxon>
        <taxon>Cypriniformes</taxon>
        <taxon>Cyprinidae</taxon>
        <taxon>Labeoninae</taxon>
        <taxon>Labeonini</taxon>
        <taxon>Cirrhinus</taxon>
    </lineage>
</organism>
<gene>
    <name evidence="1" type="ORF">M9458_047226</name>
</gene>
<proteinExistence type="predicted"/>
<name>A0ABD0NCT4_CIRMR</name>
<evidence type="ECO:0000313" key="2">
    <source>
        <dbReference type="Proteomes" id="UP001529510"/>
    </source>
</evidence>
<protein>
    <submittedName>
        <fullName evidence="1">Uncharacterized protein</fullName>
    </submittedName>
</protein>
<evidence type="ECO:0000313" key="1">
    <source>
        <dbReference type="EMBL" id="KAL0159150.1"/>
    </source>
</evidence>
<reference evidence="1 2" key="1">
    <citation type="submission" date="2024-05" db="EMBL/GenBank/DDBJ databases">
        <title>Genome sequencing and assembly of Indian major carp, Cirrhinus mrigala (Hamilton, 1822).</title>
        <authorList>
            <person name="Mohindra V."/>
            <person name="Chowdhury L.M."/>
            <person name="Lal K."/>
            <person name="Jena J.K."/>
        </authorList>
    </citation>
    <scope>NUCLEOTIDE SEQUENCE [LARGE SCALE GENOMIC DNA]</scope>
    <source>
        <strain evidence="1">CM1030</strain>
        <tissue evidence="1">Blood</tissue>
    </source>
</reference>
<comment type="caution">
    <text evidence="1">The sequence shown here is derived from an EMBL/GenBank/DDBJ whole genome shotgun (WGS) entry which is preliminary data.</text>
</comment>
<dbReference type="Proteomes" id="UP001529510">
    <property type="component" value="Unassembled WGS sequence"/>
</dbReference>
<sequence length="56" mass="6256">MEMELKEILRISIKDKDTPNTLGSNAVFTILKGNEDGNYKIETDTKTNEGVLSVIK</sequence>
<dbReference type="AlphaFoldDB" id="A0ABD0NCT4"/>
<dbReference type="Gene3D" id="2.60.40.60">
    <property type="entry name" value="Cadherins"/>
    <property type="match status" value="1"/>
</dbReference>
<dbReference type="EMBL" id="JAMKFB020000023">
    <property type="protein sequence ID" value="KAL0159150.1"/>
    <property type="molecule type" value="Genomic_DNA"/>
</dbReference>
<keyword evidence="2" id="KW-1185">Reference proteome</keyword>
<accession>A0ABD0NCT4</accession>
<feature type="non-terminal residue" evidence="1">
    <location>
        <position position="56"/>
    </location>
</feature>